<reference evidence="1 2" key="1">
    <citation type="submission" date="2024-07" db="EMBL/GenBank/DDBJ databases">
        <title>Section-level genome sequencing and comparative genomics of Aspergillus sections Usti and Cavernicolus.</title>
        <authorList>
            <consortium name="Lawrence Berkeley National Laboratory"/>
            <person name="Nybo J.L."/>
            <person name="Vesth T.C."/>
            <person name="Theobald S."/>
            <person name="Frisvad J.C."/>
            <person name="Larsen T.O."/>
            <person name="Kjaerboelling I."/>
            <person name="Rothschild-Mancinelli K."/>
            <person name="Lyhne E.K."/>
            <person name="Kogle M.E."/>
            <person name="Barry K."/>
            <person name="Clum A."/>
            <person name="Na H."/>
            <person name="Ledsgaard L."/>
            <person name="Lin J."/>
            <person name="Lipzen A."/>
            <person name="Kuo A."/>
            <person name="Riley R."/>
            <person name="Mondo S."/>
            <person name="Labutti K."/>
            <person name="Haridas S."/>
            <person name="Pangalinan J."/>
            <person name="Salamov A.A."/>
            <person name="Simmons B.A."/>
            <person name="Magnuson J.K."/>
            <person name="Chen J."/>
            <person name="Drula E."/>
            <person name="Henrissat B."/>
            <person name="Wiebenga A."/>
            <person name="Lubbers R.J."/>
            <person name="Gomes A.C."/>
            <person name="Makela M.R."/>
            <person name="Stajich J."/>
            <person name="Grigoriev I.V."/>
            <person name="Mortensen U.H."/>
            <person name="De Vries R.P."/>
            <person name="Baker S.E."/>
            <person name="Andersen M.R."/>
        </authorList>
    </citation>
    <scope>NUCLEOTIDE SEQUENCE [LARGE SCALE GENOMIC DNA]</scope>
    <source>
        <strain evidence="1 2">CBS 209.92</strain>
    </source>
</reference>
<proteinExistence type="predicted"/>
<protein>
    <submittedName>
        <fullName evidence="1">Uncharacterized protein</fullName>
    </submittedName>
</protein>
<dbReference type="EMBL" id="JBFTWV010000041">
    <property type="protein sequence ID" value="KAL2794737.1"/>
    <property type="molecule type" value="Genomic_DNA"/>
</dbReference>
<sequence length="167" mass="18739">MPASPLRLLHRSYHNNTMQGIPKGKRRSCARLRNMPVSPYESIVRTNIPCQGHRPFKRSCIPRKNQRIAYPSFQNPLQHDHEGCIDHIGVRYVNTKEVNSVGQSRAPAGTVKLYQPSRLCVLSSNNNSCPDEAFFAVDGEVRGCFARRTAFGDLHETGYHPGPHSAC</sequence>
<dbReference type="Proteomes" id="UP001610563">
    <property type="component" value="Unassembled WGS sequence"/>
</dbReference>
<organism evidence="1 2">
    <name type="scientific">Aspergillus keveii</name>
    <dbReference type="NCBI Taxonomy" id="714993"/>
    <lineage>
        <taxon>Eukaryota</taxon>
        <taxon>Fungi</taxon>
        <taxon>Dikarya</taxon>
        <taxon>Ascomycota</taxon>
        <taxon>Pezizomycotina</taxon>
        <taxon>Eurotiomycetes</taxon>
        <taxon>Eurotiomycetidae</taxon>
        <taxon>Eurotiales</taxon>
        <taxon>Aspergillaceae</taxon>
        <taxon>Aspergillus</taxon>
        <taxon>Aspergillus subgen. Nidulantes</taxon>
    </lineage>
</organism>
<comment type="caution">
    <text evidence="1">The sequence shown here is derived from an EMBL/GenBank/DDBJ whole genome shotgun (WGS) entry which is preliminary data.</text>
</comment>
<evidence type="ECO:0000313" key="1">
    <source>
        <dbReference type="EMBL" id="KAL2794737.1"/>
    </source>
</evidence>
<accession>A0ABR4G6T8</accession>
<gene>
    <name evidence="1" type="ORF">BJX66DRAFT_303068</name>
</gene>
<evidence type="ECO:0000313" key="2">
    <source>
        <dbReference type="Proteomes" id="UP001610563"/>
    </source>
</evidence>
<keyword evidence="2" id="KW-1185">Reference proteome</keyword>
<name>A0ABR4G6T8_9EURO</name>